<accession>A0ABQ6P6E3</accession>
<gene>
    <name evidence="1" type="ORF">NUTIK01_07140</name>
</gene>
<reference evidence="1 2" key="1">
    <citation type="submission" date="2023-06" db="EMBL/GenBank/DDBJ databases">
        <title>Draft genome sequence of Novosphingobium sp. strain IK01.</title>
        <authorList>
            <person name="Hatamoto M."/>
            <person name="Ikarashi T."/>
            <person name="Yamaguchi T."/>
        </authorList>
    </citation>
    <scope>NUCLEOTIDE SEQUENCE [LARGE SCALE GENOMIC DNA]</scope>
    <source>
        <strain evidence="1 2">IK01</strain>
    </source>
</reference>
<comment type="caution">
    <text evidence="1">The sequence shown here is derived from an EMBL/GenBank/DDBJ whole genome shotgun (WGS) entry which is preliminary data.</text>
</comment>
<name>A0ABQ6P6E3_9SPHN</name>
<keyword evidence="2" id="KW-1185">Reference proteome</keyword>
<evidence type="ECO:0000313" key="1">
    <source>
        <dbReference type="EMBL" id="GMM59937.1"/>
    </source>
</evidence>
<dbReference type="EMBL" id="BTFW01000001">
    <property type="protein sequence ID" value="GMM59937.1"/>
    <property type="molecule type" value="Genomic_DNA"/>
</dbReference>
<protein>
    <submittedName>
        <fullName evidence="1">Uncharacterized protein</fullName>
    </submittedName>
</protein>
<dbReference type="Proteomes" id="UP001187221">
    <property type="component" value="Unassembled WGS sequence"/>
</dbReference>
<proteinExistence type="predicted"/>
<sequence>MVCGGDKTGAPDVVPHLGAWTKMPTIESLWPIYEPKASFRLVLRLGIPVAIVGSVNERQIRSIGVRKETFRTVAIIAIAGLQEAGAGPVAAV</sequence>
<organism evidence="1 2">
    <name type="scientific">Novosphingobium pituita</name>
    <dbReference type="NCBI Taxonomy" id="3056842"/>
    <lineage>
        <taxon>Bacteria</taxon>
        <taxon>Pseudomonadati</taxon>
        <taxon>Pseudomonadota</taxon>
        <taxon>Alphaproteobacteria</taxon>
        <taxon>Sphingomonadales</taxon>
        <taxon>Sphingomonadaceae</taxon>
        <taxon>Novosphingobium</taxon>
    </lineage>
</organism>
<evidence type="ECO:0000313" key="2">
    <source>
        <dbReference type="Proteomes" id="UP001187221"/>
    </source>
</evidence>